<keyword evidence="4 6" id="KW-1133">Transmembrane helix</keyword>
<dbReference type="EMBL" id="JAROCB010000005">
    <property type="protein sequence ID" value="MDN4598953.1"/>
    <property type="molecule type" value="Genomic_DNA"/>
</dbReference>
<evidence type="ECO:0000256" key="5">
    <source>
        <dbReference type="ARBA" id="ARBA00023136"/>
    </source>
</evidence>
<evidence type="ECO:0000313" key="8">
    <source>
        <dbReference type="Proteomes" id="UP001174210"/>
    </source>
</evidence>
<gene>
    <name evidence="7" type="ORF">P5G59_17515</name>
</gene>
<dbReference type="InterPro" id="IPR051598">
    <property type="entry name" value="TSUP/Inactive_protease-like"/>
</dbReference>
<evidence type="ECO:0000256" key="1">
    <source>
        <dbReference type="ARBA" id="ARBA00004141"/>
    </source>
</evidence>
<evidence type="ECO:0000256" key="4">
    <source>
        <dbReference type="ARBA" id="ARBA00022989"/>
    </source>
</evidence>
<feature type="transmembrane region" description="Helical" evidence="6">
    <location>
        <begin position="80"/>
        <end position="101"/>
    </location>
</feature>
<keyword evidence="8" id="KW-1185">Reference proteome</keyword>
<name>A0ABT8J1J1_9MICO</name>
<evidence type="ECO:0000256" key="3">
    <source>
        <dbReference type="ARBA" id="ARBA00022692"/>
    </source>
</evidence>
<feature type="transmembrane region" description="Helical" evidence="6">
    <location>
        <begin position="212"/>
        <end position="231"/>
    </location>
</feature>
<feature type="transmembrane region" description="Helical" evidence="6">
    <location>
        <begin position="16"/>
        <end position="45"/>
    </location>
</feature>
<feature type="transmembrane region" description="Helical" evidence="6">
    <location>
        <begin position="237"/>
        <end position="258"/>
    </location>
</feature>
<dbReference type="Proteomes" id="UP001174210">
    <property type="component" value="Unassembled WGS sequence"/>
</dbReference>
<keyword evidence="5 6" id="KW-0472">Membrane</keyword>
<dbReference type="InterPro" id="IPR002781">
    <property type="entry name" value="TM_pro_TauE-like"/>
</dbReference>
<sequence>MTGHAAPATPRRWTTIVVIGLVGGLLSGLFAIGGGIVMVPLLVTFAKVNQRVAAATSLAAIVPTSIVGSITYLVAGEVDLLAAVLVSVGAVVGALAGSALLKRIPLTWLRWMFIVFILLVAARLFFITPQRGHDVAFTPAVGVGYVVLGLLMGVLSALFGIGGGIIAVPALINVFGVSDLIAKGTSLVVMIPTSVVGTISNWRAKNVDVPTGLALGLAATVASVPGAWLALALPPQLSSTLFGLLLIAVAAQLTWKAIAAQRLARRKTASEPSP</sequence>
<keyword evidence="6" id="KW-1003">Cell membrane</keyword>
<dbReference type="PANTHER" id="PTHR43701">
    <property type="entry name" value="MEMBRANE TRANSPORTER PROTEIN MJ0441-RELATED"/>
    <property type="match status" value="1"/>
</dbReference>
<reference evidence="7" key="1">
    <citation type="submission" date="2023-03" db="EMBL/GenBank/DDBJ databases">
        <title>MT1 and MT2 Draft Genomes of Novel Species.</title>
        <authorList>
            <person name="Venkateswaran K."/>
        </authorList>
    </citation>
    <scope>NUCLEOTIDE SEQUENCE</scope>
    <source>
        <strain evidence="7">F6_8S_P_1A</strain>
    </source>
</reference>
<dbReference type="Pfam" id="PF01925">
    <property type="entry name" value="TauE"/>
    <property type="match status" value="2"/>
</dbReference>
<accession>A0ABT8J1J1</accession>
<evidence type="ECO:0000313" key="7">
    <source>
        <dbReference type="EMBL" id="MDN4598953.1"/>
    </source>
</evidence>
<dbReference type="PANTHER" id="PTHR43701:SF2">
    <property type="entry name" value="MEMBRANE TRANSPORTER PROTEIN YJNA-RELATED"/>
    <property type="match status" value="1"/>
</dbReference>
<evidence type="ECO:0000256" key="2">
    <source>
        <dbReference type="ARBA" id="ARBA00009142"/>
    </source>
</evidence>
<feature type="transmembrane region" description="Helical" evidence="6">
    <location>
        <begin position="146"/>
        <end position="172"/>
    </location>
</feature>
<comment type="similarity">
    <text evidence="2 6">Belongs to the 4-toluene sulfonate uptake permease (TSUP) (TC 2.A.102) family.</text>
</comment>
<comment type="subcellular location">
    <subcellularLocation>
        <location evidence="6">Cell membrane</location>
        <topology evidence="6">Multi-pass membrane protein</topology>
    </subcellularLocation>
    <subcellularLocation>
        <location evidence="1">Membrane</location>
        <topology evidence="1">Multi-pass membrane protein</topology>
    </subcellularLocation>
</comment>
<feature type="transmembrane region" description="Helical" evidence="6">
    <location>
        <begin position="108"/>
        <end position="126"/>
    </location>
</feature>
<dbReference type="RefSeq" id="WP_301220298.1">
    <property type="nucleotide sequence ID" value="NZ_JAROCB010000005.1"/>
</dbReference>
<evidence type="ECO:0000256" key="6">
    <source>
        <dbReference type="RuleBase" id="RU363041"/>
    </source>
</evidence>
<comment type="caution">
    <text evidence="7">The sequence shown here is derived from an EMBL/GenBank/DDBJ whole genome shotgun (WGS) entry which is preliminary data.</text>
</comment>
<keyword evidence="3 6" id="KW-0812">Transmembrane</keyword>
<organism evidence="7 8">
    <name type="scientific">Leifsonia virtsii</name>
    <dbReference type="NCBI Taxonomy" id="3035915"/>
    <lineage>
        <taxon>Bacteria</taxon>
        <taxon>Bacillati</taxon>
        <taxon>Actinomycetota</taxon>
        <taxon>Actinomycetes</taxon>
        <taxon>Micrococcales</taxon>
        <taxon>Microbacteriaceae</taxon>
        <taxon>Leifsonia</taxon>
    </lineage>
</organism>
<feature type="transmembrane region" description="Helical" evidence="6">
    <location>
        <begin position="52"/>
        <end position="74"/>
    </location>
</feature>
<proteinExistence type="inferred from homology"/>
<protein>
    <recommendedName>
        <fullName evidence="6">Probable membrane transporter protein</fullName>
    </recommendedName>
</protein>